<comment type="catalytic activity">
    <reaction evidence="3">
        <text>2 superoxide + 2 H(+) = H2O2 + O2</text>
        <dbReference type="Rhea" id="RHEA:20696"/>
        <dbReference type="ChEBI" id="CHEBI:15378"/>
        <dbReference type="ChEBI" id="CHEBI:15379"/>
        <dbReference type="ChEBI" id="CHEBI:16240"/>
        <dbReference type="ChEBI" id="CHEBI:18421"/>
        <dbReference type="EC" id="1.15.1.1"/>
    </reaction>
</comment>
<feature type="signal peptide" evidence="4">
    <location>
        <begin position="1"/>
        <end position="17"/>
    </location>
</feature>
<comment type="function">
    <text evidence="2">Destroys radicals which are normally produced within the cells and which are toxic to biological systems. May play a role in favoring mycobacterial survival in phagocytes.</text>
</comment>
<feature type="domain" description="Superoxide dismutase copper/zinc binding" evidence="5">
    <location>
        <begin position="47"/>
        <end position="178"/>
    </location>
</feature>
<evidence type="ECO:0000259" key="5">
    <source>
        <dbReference type="Pfam" id="PF00080"/>
    </source>
</evidence>
<dbReference type="GO" id="GO:0005507">
    <property type="term" value="F:copper ion binding"/>
    <property type="evidence" value="ECO:0007669"/>
    <property type="project" value="InterPro"/>
</dbReference>
<dbReference type="GO" id="GO:0004784">
    <property type="term" value="F:superoxide dismutase activity"/>
    <property type="evidence" value="ECO:0007669"/>
    <property type="project" value="UniProtKB-EC"/>
</dbReference>
<proteinExistence type="inferred from homology"/>
<evidence type="ECO:0000313" key="7">
    <source>
        <dbReference type="Proteomes" id="UP000535838"/>
    </source>
</evidence>
<dbReference type="SUPFAM" id="SSF49329">
    <property type="entry name" value="Cu,Zn superoxide dismutase-like"/>
    <property type="match status" value="1"/>
</dbReference>
<evidence type="ECO:0000256" key="2">
    <source>
        <dbReference type="ARBA" id="ARBA00024900"/>
    </source>
</evidence>
<dbReference type="Proteomes" id="UP000535838">
    <property type="component" value="Unassembled WGS sequence"/>
</dbReference>
<protein>
    <recommendedName>
        <fullName evidence="3">Superoxide dismutase [Cu-Zn]</fullName>
        <ecNumber evidence="3">1.15.1.1</ecNumber>
    </recommendedName>
</protein>
<keyword evidence="3" id="KW-0560">Oxidoreductase</keyword>
<feature type="chain" id="PRO_5032378341" description="Superoxide dismutase [Cu-Zn]" evidence="4">
    <location>
        <begin position="18"/>
        <end position="180"/>
    </location>
</feature>
<reference evidence="6 7" key="1">
    <citation type="submission" date="2020-08" db="EMBL/GenBank/DDBJ databases">
        <title>Cohnella phylogeny.</title>
        <authorList>
            <person name="Dunlap C."/>
        </authorList>
    </citation>
    <scope>NUCLEOTIDE SEQUENCE [LARGE SCALE GENOMIC DNA]</scope>
    <source>
        <strain evidence="6 7">DSM 25241</strain>
    </source>
</reference>
<evidence type="ECO:0000256" key="4">
    <source>
        <dbReference type="SAM" id="SignalP"/>
    </source>
</evidence>
<comment type="similarity">
    <text evidence="1 3">Belongs to the Cu-Zn superoxide dismutase family.</text>
</comment>
<evidence type="ECO:0000256" key="3">
    <source>
        <dbReference type="RuleBase" id="RU000393"/>
    </source>
</evidence>
<keyword evidence="3" id="KW-0186">Copper</keyword>
<dbReference type="InterPro" id="IPR024134">
    <property type="entry name" value="SOD_Cu/Zn_/chaperone"/>
</dbReference>
<dbReference type="PANTHER" id="PTHR10003">
    <property type="entry name" value="SUPEROXIDE DISMUTASE CU-ZN -RELATED"/>
    <property type="match status" value="1"/>
</dbReference>
<comment type="caution">
    <text evidence="6">The sequence shown here is derived from an EMBL/GenBank/DDBJ whole genome shotgun (WGS) entry which is preliminary data.</text>
</comment>
<keyword evidence="3" id="KW-0862">Zinc</keyword>
<dbReference type="InterPro" id="IPR036423">
    <property type="entry name" value="SOD-like_Cu/Zn_dom_sf"/>
</dbReference>
<evidence type="ECO:0000256" key="1">
    <source>
        <dbReference type="ARBA" id="ARBA00010457"/>
    </source>
</evidence>
<keyword evidence="4" id="KW-0732">Signal</keyword>
<dbReference type="InterPro" id="IPR010916">
    <property type="entry name" value="TonB_box_CS"/>
</dbReference>
<dbReference type="EMBL" id="JACJVQ010000008">
    <property type="protein sequence ID" value="MBB6634922.1"/>
    <property type="molecule type" value="Genomic_DNA"/>
</dbReference>
<sequence>MAIFALAAILIAPNAEAKPKAKPAPEPSPDTLSVTAKIINGQGAQVGTAVLTQMADTVRIELQAQGLPAGTHGIHFHETGKCDPPSFESAQAHFNPATKEHGFHNPKGFHAGDLPNISVDQSGNVHVVINSRNVTLKPGEPNSLLKEGGTALVIHEKADDYVTDPAGNSGARIACGVIAK</sequence>
<dbReference type="AlphaFoldDB" id="A0A841SUI9"/>
<dbReference type="PROSITE" id="PS00332">
    <property type="entry name" value="SOD_CU_ZN_2"/>
    <property type="match status" value="1"/>
</dbReference>
<dbReference type="PROSITE" id="PS00430">
    <property type="entry name" value="TONB_DEPENDENT_REC_1"/>
    <property type="match status" value="1"/>
</dbReference>
<organism evidence="6 7">
    <name type="scientific">Cohnella thailandensis</name>
    <dbReference type="NCBI Taxonomy" id="557557"/>
    <lineage>
        <taxon>Bacteria</taxon>
        <taxon>Bacillati</taxon>
        <taxon>Bacillota</taxon>
        <taxon>Bacilli</taxon>
        <taxon>Bacillales</taxon>
        <taxon>Paenibacillaceae</taxon>
        <taxon>Cohnella</taxon>
    </lineage>
</organism>
<dbReference type="EC" id="1.15.1.1" evidence="3"/>
<comment type="cofactor">
    <cofactor evidence="3">
        <name>Zn(2+)</name>
        <dbReference type="ChEBI" id="CHEBI:29105"/>
    </cofactor>
    <text evidence="3">Binds 1 zinc ion per subunit.</text>
</comment>
<keyword evidence="3" id="KW-0479">Metal-binding</keyword>
<dbReference type="InterPro" id="IPR001424">
    <property type="entry name" value="SOD_Cu_Zn_dom"/>
</dbReference>
<accession>A0A841SUI9</accession>
<keyword evidence="7" id="KW-1185">Reference proteome</keyword>
<comment type="cofactor">
    <cofactor evidence="3">
        <name>Cu cation</name>
        <dbReference type="ChEBI" id="CHEBI:23378"/>
    </cofactor>
    <text evidence="3">Binds 1 copper ion per subunit.</text>
</comment>
<dbReference type="InterPro" id="IPR018152">
    <property type="entry name" value="SOD_Cu/Zn_BS"/>
</dbReference>
<name>A0A841SUI9_9BACL</name>
<gene>
    <name evidence="6" type="ORF">H7B67_12445</name>
</gene>
<dbReference type="Pfam" id="PF00080">
    <property type="entry name" value="Sod_Cu"/>
    <property type="match status" value="1"/>
</dbReference>
<dbReference type="Gene3D" id="2.60.40.200">
    <property type="entry name" value="Superoxide dismutase, copper/zinc binding domain"/>
    <property type="match status" value="1"/>
</dbReference>
<dbReference type="CDD" id="cd00305">
    <property type="entry name" value="Cu-Zn_Superoxide_Dismutase"/>
    <property type="match status" value="1"/>
</dbReference>
<evidence type="ECO:0000313" key="6">
    <source>
        <dbReference type="EMBL" id="MBB6634922.1"/>
    </source>
</evidence>